<dbReference type="InterPro" id="IPR050638">
    <property type="entry name" value="AA-Vitamin_Transporters"/>
</dbReference>
<dbReference type="OrthoDB" id="3190463at2"/>
<evidence type="ECO:0000313" key="9">
    <source>
        <dbReference type="Proteomes" id="UP000199208"/>
    </source>
</evidence>
<gene>
    <name evidence="8" type="ORF">SAMN03080599_02174</name>
</gene>
<dbReference type="PANTHER" id="PTHR32322">
    <property type="entry name" value="INNER MEMBRANE TRANSPORTER"/>
    <property type="match status" value="1"/>
</dbReference>
<feature type="transmembrane region" description="Helical" evidence="6">
    <location>
        <begin position="99"/>
        <end position="122"/>
    </location>
</feature>
<evidence type="ECO:0000259" key="7">
    <source>
        <dbReference type="Pfam" id="PF00892"/>
    </source>
</evidence>
<evidence type="ECO:0000256" key="4">
    <source>
        <dbReference type="ARBA" id="ARBA00022989"/>
    </source>
</evidence>
<organism evidence="8 9">
    <name type="scientific">Acidaminobacter hydrogenoformans DSM 2784</name>
    <dbReference type="NCBI Taxonomy" id="1120920"/>
    <lineage>
        <taxon>Bacteria</taxon>
        <taxon>Bacillati</taxon>
        <taxon>Bacillota</taxon>
        <taxon>Clostridia</taxon>
        <taxon>Peptostreptococcales</taxon>
        <taxon>Acidaminobacteraceae</taxon>
        <taxon>Acidaminobacter</taxon>
    </lineage>
</organism>
<dbReference type="PANTHER" id="PTHR32322:SF2">
    <property type="entry name" value="EAMA DOMAIN-CONTAINING PROTEIN"/>
    <property type="match status" value="1"/>
</dbReference>
<evidence type="ECO:0000256" key="5">
    <source>
        <dbReference type="ARBA" id="ARBA00023136"/>
    </source>
</evidence>
<dbReference type="SUPFAM" id="SSF103481">
    <property type="entry name" value="Multidrug resistance efflux transporter EmrE"/>
    <property type="match status" value="2"/>
</dbReference>
<comment type="subcellular location">
    <subcellularLocation>
        <location evidence="1">Membrane</location>
        <topology evidence="1">Multi-pass membrane protein</topology>
    </subcellularLocation>
</comment>
<feature type="domain" description="EamA" evidence="7">
    <location>
        <begin position="18"/>
        <end position="149"/>
    </location>
</feature>
<evidence type="ECO:0000256" key="3">
    <source>
        <dbReference type="ARBA" id="ARBA00022692"/>
    </source>
</evidence>
<keyword evidence="3 6" id="KW-0812">Transmembrane</keyword>
<feature type="transmembrane region" description="Helical" evidence="6">
    <location>
        <begin position="160"/>
        <end position="179"/>
    </location>
</feature>
<keyword evidence="9" id="KW-1185">Reference proteome</keyword>
<reference evidence="8 9" key="1">
    <citation type="submission" date="2016-10" db="EMBL/GenBank/DDBJ databases">
        <authorList>
            <person name="de Groot N.N."/>
        </authorList>
    </citation>
    <scope>NUCLEOTIDE SEQUENCE [LARGE SCALE GENOMIC DNA]</scope>
    <source>
        <strain evidence="8 9">DSM 2784</strain>
    </source>
</reference>
<name>A0A1G5S1I3_9FIRM</name>
<feature type="transmembrane region" description="Helical" evidence="6">
    <location>
        <begin position="279"/>
        <end position="297"/>
    </location>
</feature>
<sequence length="313" mass="33264">MPKPKPTLSKAELTNWLAYLAVCLFWGSAYVAIKIGVTGIAPLFFTALRFSIAGALMLVFALLKGIPFPEHPREYIQSAIIGLLILFGGPAFVGLASRYISAGAVSLIVASIPLAVAVMQMLYYPKLRTASPRIWLGLLIGFSGVAILIISGGGDVKLDLRGVALCLISVVLWSVGTLYSGTVRLTSHAIVQSGLQMLFAGLGILAASFASGENHTLNVSTASLLALLFLIIFGSILAYSAYMHIIKSWPLSKANTYAYINPMVAVLMGWLLLKEPITPSILLSMAVILSGVILVQADTSKPNETLELAETPA</sequence>
<dbReference type="RefSeq" id="WP_092591391.1">
    <property type="nucleotide sequence ID" value="NZ_FMWL01000011.1"/>
</dbReference>
<feature type="domain" description="EamA" evidence="7">
    <location>
        <begin position="161"/>
        <end position="295"/>
    </location>
</feature>
<feature type="transmembrane region" description="Helical" evidence="6">
    <location>
        <begin position="75"/>
        <end position="93"/>
    </location>
</feature>
<feature type="transmembrane region" description="Helical" evidence="6">
    <location>
        <begin position="134"/>
        <end position="154"/>
    </location>
</feature>
<evidence type="ECO:0000256" key="1">
    <source>
        <dbReference type="ARBA" id="ARBA00004141"/>
    </source>
</evidence>
<feature type="transmembrane region" description="Helical" evidence="6">
    <location>
        <begin position="222"/>
        <end position="242"/>
    </location>
</feature>
<feature type="transmembrane region" description="Helical" evidence="6">
    <location>
        <begin position="39"/>
        <end position="63"/>
    </location>
</feature>
<dbReference type="InterPro" id="IPR037185">
    <property type="entry name" value="EmrE-like"/>
</dbReference>
<proteinExistence type="inferred from homology"/>
<feature type="transmembrane region" description="Helical" evidence="6">
    <location>
        <begin position="191"/>
        <end position="210"/>
    </location>
</feature>
<dbReference type="AlphaFoldDB" id="A0A1G5S1I3"/>
<dbReference type="Pfam" id="PF00892">
    <property type="entry name" value="EamA"/>
    <property type="match status" value="2"/>
</dbReference>
<dbReference type="Proteomes" id="UP000199208">
    <property type="component" value="Unassembled WGS sequence"/>
</dbReference>
<comment type="similarity">
    <text evidence="2">Belongs to the EamA transporter family.</text>
</comment>
<evidence type="ECO:0000256" key="6">
    <source>
        <dbReference type="SAM" id="Phobius"/>
    </source>
</evidence>
<protein>
    <submittedName>
        <fullName evidence="8">Threonine/homoserine efflux transporter RhtA</fullName>
    </submittedName>
</protein>
<dbReference type="EMBL" id="FMWL01000011">
    <property type="protein sequence ID" value="SCZ80242.1"/>
    <property type="molecule type" value="Genomic_DNA"/>
</dbReference>
<accession>A0A1G5S1I3</accession>
<dbReference type="Gene3D" id="1.10.3730.20">
    <property type="match status" value="1"/>
</dbReference>
<dbReference type="InterPro" id="IPR000620">
    <property type="entry name" value="EamA_dom"/>
</dbReference>
<feature type="transmembrane region" description="Helical" evidence="6">
    <location>
        <begin position="16"/>
        <end position="33"/>
    </location>
</feature>
<feature type="transmembrane region" description="Helical" evidence="6">
    <location>
        <begin position="254"/>
        <end position="273"/>
    </location>
</feature>
<evidence type="ECO:0000313" key="8">
    <source>
        <dbReference type="EMBL" id="SCZ80242.1"/>
    </source>
</evidence>
<evidence type="ECO:0000256" key="2">
    <source>
        <dbReference type="ARBA" id="ARBA00007362"/>
    </source>
</evidence>
<keyword evidence="4 6" id="KW-1133">Transmembrane helix</keyword>
<keyword evidence="5 6" id="KW-0472">Membrane</keyword>
<dbReference type="GO" id="GO:0016020">
    <property type="term" value="C:membrane"/>
    <property type="evidence" value="ECO:0007669"/>
    <property type="project" value="UniProtKB-SubCell"/>
</dbReference>